<feature type="chain" id="PRO_5047525174" evidence="2">
    <location>
        <begin position="24"/>
        <end position="683"/>
    </location>
</feature>
<keyword evidence="2" id="KW-0732">Signal</keyword>
<protein>
    <submittedName>
        <fullName evidence="4">DUF3857 domain-containing protein</fullName>
    </submittedName>
</protein>
<keyword evidence="5" id="KW-1185">Reference proteome</keyword>
<dbReference type="Gene3D" id="3.10.620.30">
    <property type="match status" value="1"/>
</dbReference>
<dbReference type="Pfam" id="PF12969">
    <property type="entry name" value="DUF3857"/>
    <property type="match status" value="1"/>
</dbReference>
<evidence type="ECO:0000313" key="4">
    <source>
        <dbReference type="EMBL" id="MBF9236823.1"/>
    </source>
</evidence>
<gene>
    <name evidence="4" type="ORF">I2I05_05390</name>
</gene>
<evidence type="ECO:0000256" key="1">
    <source>
        <dbReference type="SAM" id="MobiDB-lite"/>
    </source>
</evidence>
<dbReference type="EMBL" id="JADQDQ010000002">
    <property type="protein sequence ID" value="MBF9236823.1"/>
    <property type="molecule type" value="Genomic_DNA"/>
</dbReference>
<dbReference type="InterPro" id="IPR024618">
    <property type="entry name" value="DUF3857"/>
</dbReference>
<name>A0ABS0IEP4_9BACT</name>
<accession>A0ABS0IEP4</accession>
<evidence type="ECO:0000259" key="3">
    <source>
        <dbReference type="Pfam" id="PF12969"/>
    </source>
</evidence>
<organism evidence="4 5">
    <name type="scientific">Hymenobacter jeongseonensis</name>
    <dbReference type="NCBI Taxonomy" id="2791027"/>
    <lineage>
        <taxon>Bacteria</taxon>
        <taxon>Pseudomonadati</taxon>
        <taxon>Bacteroidota</taxon>
        <taxon>Cytophagia</taxon>
        <taxon>Cytophagales</taxon>
        <taxon>Hymenobacteraceae</taxon>
        <taxon>Hymenobacter</taxon>
    </lineage>
</organism>
<feature type="domain" description="DUF3857" evidence="3">
    <location>
        <begin position="75"/>
        <end position="213"/>
    </location>
</feature>
<dbReference type="Gene3D" id="2.60.40.3140">
    <property type="match status" value="1"/>
</dbReference>
<evidence type="ECO:0000256" key="2">
    <source>
        <dbReference type="SAM" id="SignalP"/>
    </source>
</evidence>
<feature type="signal peptide" evidence="2">
    <location>
        <begin position="1"/>
        <end position="23"/>
    </location>
</feature>
<sequence>MKLPLLYPAILAAVLLNAFAAQAQPEPIKFGKADPKDLGPEPFVGDSAASAVVLCDFGNTTFQYINNEFKLISERTTRIKILKKSGYELATVQVPLYHRNTNEEKLSSLRGVTYNLVKGQVQKTKLESSNTFIEERTNNIRVRKFTLPDVREGSVIEYSYIVTSDFFFNFQDWAFQREVPTRWSEFRASIPEYFDYKMLLQGYHPLAVQKKSENMTQFTEHTAGRNTGSGFSTSREAASNETATVPTTTYHWAMKDVPAFRNEPYMTTSDDYVDRINFQLAGVKFPGQAYSNVAGTWEKINTELLIDDDFGMQLDRGGFLKDQVLALTAKYPDPAARAAAVRQLVMAAVRYDGTDRLKTTGSLRKAFDAHRGTSADVNLLLISALRNAGLAAHPLMLSTRDHGRVNQALPMLDRFNYVVALVPLADGKDLLVDATEPLLPCGVLPERCLNQTGRLITQKASEGRWVDLAPSQRYVHYQQVNMTLDAQGGLTGKVHEEHGGYSGVDARKELSQQGEKKYFAGLTSQHTGWTLPKFTVANRENVDKPLAMDYEFTQPADDNTTAGTLYLCPLRDFGTEQNPFRHDDRLFPVDFGALQDETTMVTLTLPAGYELAETPKPAVVEMPDGGGRFLYSVTATTPGVVQLTSRLSLRKTMYVAEEYVHLREFYRLMLAKQGEKLVIKKKA</sequence>
<evidence type="ECO:0000313" key="5">
    <source>
        <dbReference type="Proteomes" id="UP000597617"/>
    </source>
</evidence>
<comment type="caution">
    <text evidence="4">The sequence shown here is derived from an EMBL/GenBank/DDBJ whole genome shotgun (WGS) entry which is preliminary data.</text>
</comment>
<feature type="region of interest" description="Disordered" evidence="1">
    <location>
        <begin position="221"/>
        <end position="240"/>
    </location>
</feature>
<dbReference type="RefSeq" id="WP_196281199.1">
    <property type="nucleotide sequence ID" value="NZ_JADQDQ010000002.1"/>
</dbReference>
<proteinExistence type="predicted"/>
<reference evidence="4 5" key="1">
    <citation type="submission" date="2020-11" db="EMBL/GenBank/DDBJ databases">
        <authorList>
            <person name="Kim M.K."/>
        </authorList>
    </citation>
    <scope>NUCLEOTIDE SEQUENCE [LARGE SCALE GENOMIC DNA]</scope>
    <source>
        <strain evidence="4 5">BT683</strain>
    </source>
</reference>
<dbReference type="Proteomes" id="UP000597617">
    <property type="component" value="Unassembled WGS sequence"/>
</dbReference>
<dbReference type="Gene3D" id="2.60.120.1130">
    <property type="match status" value="1"/>
</dbReference>